<reference evidence="3 4" key="1">
    <citation type="submission" date="2018-06" db="EMBL/GenBank/DDBJ databases">
        <authorList>
            <consortium name="Pathogen Informatics"/>
            <person name="Doyle S."/>
        </authorList>
    </citation>
    <scope>NUCLEOTIDE SEQUENCE [LARGE SCALE GENOMIC DNA]</scope>
    <source>
        <strain evidence="1 3">NCTC1659</strain>
        <strain evidence="2 4">NCTC8540</strain>
    </source>
</reference>
<organism evidence="1 3">
    <name type="scientific">Canicola haemoglobinophilus</name>
    <dbReference type="NCBI Taxonomy" id="733"/>
    <lineage>
        <taxon>Bacteria</taxon>
        <taxon>Pseudomonadati</taxon>
        <taxon>Pseudomonadota</taxon>
        <taxon>Gammaproteobacteria</taxon>
        <taxon>Pasteurellales</taxon>
        <taxon>Pasteurellaceae</taxon>
        <taxon>Canicola</taxon>
    </lineage>
</organism>
<evidence type="ECO:0000313" key="3">
    <source>
        <dbReference type="Proteomes" id="UP000254329"/>
    </source>
</evidence>
<evidence type="ECO:0000313" key="2">
    <source>
        <dbReference type="EMBL" id="STO68912.1"/>
    </source>
</evidence>
<dbReference type="EMBL" id="UGHF01000001">
    <property type="protein sequence ID" value="STO60156.1"/>
    <property type="molecule type" value="Genomic_DNA"/>
</dbReference>
<evidence type="ECO:0000313" key="1">
    <source>
        <dbReference type="EMBL" id="STO60156.1"/>
    </source>
</evidence>
<dbReference type="InterPro" id="IPR006498">
    <property type="entry name" value="Tail_tube"/>
</dbReference>
<sequence length="65" mass="7281">MSLPNKLKLMHLHQDGHSYLGQVNEVTRPKLAIKAESYRAGDMLGGTALQFNLKSDLFCYSSRIS</sequence>
<evidence type="ECO:0000313" key="4">
    <source>
        <dbReference type="Proteomes" id="UP000254496"/>
    </source>
</evidence>
<gene>
    <name evidence="1" type="ORF">NCTC1659_01428</name>
    <name evidence="2" type="ORF">NCTC8540_01430</name>
</gene>
<name>A0A377HW70_9PAST</name>
<dbReference type="Pfam" id="PF04985">
    <property type="entry name" value="Phage_tube"/>
    <property type="match status" value="1"/>
</dbReference>
<keyword evidence="3" id="KW-1185">Reference proteome</keyword>
<dbReference type="EMBL" id="UGHJ01000001">
    <property type="protein sequence ID" value="STO68912.1"/>
    <property type="molecule type" value="Genomic_DNA"/>
</dbReference>
<proteinExistence type="predicted"/>
<protein>
    <submittedName>
        <fullName evidence="1">Phage major tail tube protein</fullName>
    </submittedName>
</protein>
<dbReference type="Proteomes" id="UP000254496">
    <property type="component" value="Unassembled WGS sequence"/>
</dbReference>
<dbReference type="AlphaFoldDB" id="A0A377HW70"/>
<dbReference type="RefSeq" id="WP_115252414.1">
    <property type="nucleotide sequence ID" value="NZ_MUXZ01000057.1"/>
</dbReference>
<dbReference type="Proteomes" id="UP000254329">
    <property type="component" value="Unassembled WGS sequence"/>
</dbReference>
<accession>A0A377HW70</accession>